<dbReference type="AlphaFoldDB" id="A0A3N9U2W3"/>
<feature type="transmembrane region" description="Helical" evidence="17">
    <location>
        <begin position="447"/>
        <end position="466"/>
    </location>
</feature>
<feature type="domain" description="Polysaccharide chain length determinant N-terminal" evidence="18">
    <location>
        <begin position="15"/>
        <end position="106"/>
    </location>
</feature>
<comment type="subcellular location">
    <subcellularLocation>
        <location evidence="1">Cell inner membrane</location>
        <topology evidence="1">Multi-pass membrane protein</topology>
    </subcellularLocation>
</comment>
<feature type="domain" description="Tyrosine-protein kinase G-rich" evidence="20">
    <location>
        <begin position="396"/>
        <end position="466"/>
    </location>
</feature>
<evidence type="ECO:0000256" key="7">
    <source>
        <dbReference type="ARBA" id="ARBA00022679"/>
    </source>
</evidence>
<comment type="caution">
    <text evidence="21">The sequence shown here is derived from an EMBL/GenBank/DDBJ whole genome shotgun (WGS) entry which is preliminary data.</text>
</comment>
<dbReference type="InterPro" id="IPR025669">
    <property type="entry name" value="AAA_dom"/>
</dbReference>
<dbReference type="SUPFAM" id="SSF52540">
    <property type="entry name" value="P-loop containing nucleoside triphosphate hydrolases"/>
    <property type="match status" value="1"/>
</dbReference>
<keyword evidence="22" id="KW-1185">Reference proteome</keyword>
<keyword evidence="7 21" id="KW-0808">Transferase</keyword>
<dbReference type="GO" id="GO:0005524">
    <property type="term" value="F:ATP binding"/>
    <property type="evidence" value="ECO:0007669"/>
    <property type="project" value="UniProtKB-KW"/>
</dbReference>
<keyword evidence="9" id="KW-0547">Nucleotide-binding</keyword>
<dbReference type="InterPro" id="IPR005702">
    <property type="entry name" value="Wzc-like_C"/>
</dbReference>
<feature type="transmembrane region" description="Helical" evidence="17">
    <location>
        <begin position="29"/>
        <end position="48"/>
    </location>
</feature>
<keyword evidence="16" id="KW-0175">Coiled coil</keyword>
<evidence type="ECO:0000259" key="18">
    <source>
        <dbReference type="Pfam" id="PF02706"/>
    </source>
</evidence>
<evidence type="ECO:0000256" key="6">
    <source>
        <dbReference type="ARBA" id="ARBA00022519"/>
    </source>
</evidence>
<evidence type="ECO:0000256" key="10">
    <source>
        <dbReference type="ARBA" id="ARBA00022777"/>
    </source>
</evidence>
<evidence type="ECO:0000256" key="4">
    <source>
        <dbReference type="ARBA" id="ARBA00011903"/>
    </source>
</evidence>
<dbReference type="CDD" id="cd05387">
    <property type="entry name" value="BY-kinase"/>
    <property type="match status" value="1"/>
</dbReference>
<evidence type="ECO:0000256" key="16">
    <source>
        <dbReference type="SAM" id="Coils"/>
    </source>
</evidence>
<dbReference type="Pfam" id="PF13614">
    <property type="entry name" value="AAA_31"/>
    <property type="match status" value="1"/>
</dbReference>
<keyword evidence="12 17" id="KW-1133">Transmembrane helix</keyword>
<accession>A0A3N9U2W3</accession>
<name>A0A3N9U2W3_9VIBR</name>
<gene>
    <name evidence="21" type="ORF">EES38_04555</name>
</gene>
<dbReference type="InterPro" id="IPR032807">
    <property type="entry name" value="GNVR"/>
</dbReference>
<dbReference type="InterPro" id="IPR003856">
    <property type="entry name" value="LPS_length_determ_N"/>
</dbReference>
<organism evidence="21 22">
    <name type="scientific">Vibrio viridaestus</name>
    <dbReference type="NCBI Taxonomy" id="2487322"/>
    <lineage>
        <taxon>Bacteria</taxon>
        <taxon>Pseudomonadati</taxon>
        <taxon>Pseudomonadota</taxon>
        <taxon>Gammaproteobacteria</taxon>
        <taxon>Vibrionales</taxon>
        <taxon>Vibrionaceae</taxon>
        <taxon>Vibrio</taxon>
    </lineage>
</organism>
<dbReference type="NCBIfam" id="TIGR01007">
    <property type="entry name" value="eps_fam"/>
    <property type="match status" value="1"/>
</dbReference>
<comment type="similarity">
    <text evidence="2">Belongs to the CpsD/CapB family.</text>
</comment>
<keyword evidence="11" id="KW-0067">ATP-binding</keyword>
<evidence type="ECO:0000256" key="12">
    <source>
        <dbReference type="ARBA" id="ARBA00022989"/>
    </source>
</evidence>
<evidence type="ECO:0000313" key="22">
    <source>
        <dbReference type="Proteomes" id="UP000281112"/>
    </source>
</evidence>
<dbReference type="RefSeq" id="WP_124936003.1">
    <property type="nucleotide sequence ID" value="NZ_RJVQ01000002.1"/>
</dbReference>
<feature type="coiled-coil region" evidence="16">
    <location>
        <begin position="251"/>
        <end position="278"/>
    </location>
</feature>
<evidence type="ECO:0000259" key="19">
    <source>
        <dbReference type="Pfam" id="PF13614"/>
    </source>
</evidence>
<dbReference type="Pfam" id="PF02706">
    <property type="entry name" value="Wzz"/>
    <property type="match status" value="1"/>
</dbReference>
<feature type="coiled-coil region" evidence="16">
    <location>
        <begin position="333"/>
        <end position="382"/>
    </location>
</feature>
<protein>
    <recommendedName>
        <fullName evidence="4">non-specific protein-tyrosine kinase</fullName>
        <ecNumber evidence="4">2.7.10.2</ecNumber>
    </recommendedName>
</protein>
<keyword evidence="6" id="KW-0997">Cell inner membrane</keyword>
<evidence type="ECO:0000256" key="1">
    <source>
        <dbReference type="ARBA" id="ARBA00004429"/>
    </source>
</evidence>
<evidence type="ECO:0000313" key="21">
    <source>
        <dbReference type="EMBL" id="RQW63882.1"/>
    </source>
</evidence>
<comment type="catalytic activity">
    <reaction evidence="15">
        <text>L-tyrosyl-[protein] + ATP = O-phospho-L-tyrosyl-[protein] + ADP + H(+)</text>
        <dbReference type="Rhea" id="RHEA:10596"/>
        <dbReference type="Rhea" id="RHEA-COMP:10136"/>
        <dbReference type="Rhea" id="RHEA-COMP:20101"/>
        <dbReference type="ChEBI" id="CHEBI:15378"/>
        <dbReference type="ChEBI" id="CHEBI:30616"/>
        <dbReference type="ChEBI" id="CHEBI:46858"/>
        <dbReference type="ChEBI" id="CHEBI:61978"/>
        <dbReference type="ChEBI" id="CHEBI:456216"/>
        <dbReference type="EC" id="2.7.10.2"/>
    </reaction>
</comment>
<dbReference type="EMBL" id="RJVQ01000002">
    <property type="protein sequence ID" value="RQW63882.1"/>
    <property type="molecule type" value="Genomic_DNA"/>
</dbReference>
<feature type="domain" description="AAA" evidence="19">
    <location>
        <begin position="539"/>
        <end position="692"/>
    </location>
</feature>
<dbReference type="Pfam" id="PF13807">
    <property type="entry name" value="GNVR"/>
    <property type="match status" value="1"/>
</dbReference>
<keyword evidence="14" id="KW-0829">Tyrosine-protein kinase</keyword>
<reference evidence="21 22" key="1">
    <citation type="submission" date="2018-11" db="EMBL/GenBank/DDBJ databases">
        <title>Vibrio LJC006 sp. nov., isolated from seawater during the bloom of the enteromorpha.</title>
        <authorList>
            <person name="Liang J."/>
        </authorList>
    </citation>
    <scope>NUCLEOTIDE SEQUENCE [LARGE SCALE GENOMIC DNA]</scope>
    <source>
        <strain evidence="21 22">LJC006</strain>
    </source>
</reference>
<dbReference type="InterPro" id="IPR027417">
    <property type="entry name" value="P-loop_NTPase"/>
</dbReference>
<evidence type="ECO:0000256" key="11">
    <source>
        <dbReference type="ARBA" id="ARBA00022840"/>
    </source>
</evidence>
<keyword evidence="13 17" id="KW-0472">Membrane</keyword>
<evidence type="ECO:0000256" key="9">
    <source>
        <dbReference type="ARBA" id="ARBA00022741"/>
    </source>
</evidence>
<evidence type="ECO:0000256" key="2">
    <source>
        <dbReference type="ARBA" id="ARBA00007316"/>
    </source>
</evidence>
<dbReference type="PANTHER" id="PTHR32309:SF13">
    <property type="entry name" value="FERRIC ENTEROBACTIN TRANSPORT PROTEIN FEPE"/>
    <property type="match status" value="1"/>
</dbReference>
<evidence type="ECO:0000256" key="15">
    <source>
        <dbReference type="ARBA" id="ARBA00051245"/>
    </source>
</evidence>
<dbReference type="InterPro" id="IPR050445">
    <property type="entry name" value="Bact_polysacc_biosynth/exp"/>
</dbReference>
<dbReference type="Gene3D" id="3.40.50.300">
    <property type="entry name" value="P-loop containing nucleotide triphosphate hydrolases"/>
    <property type="match status" value="1"/>
</dbReference>
<evidence type="ECO:0000256" key="5">
    <source>
        <dbReference type="ARBA" id="ARBA00022475"/>
    </source>
</evidence>
<evidence type="ECO:0000256" key="14">
    <source>
        <dbReference type="ARBA" id="ARBA00023137"/>
    </source>
</evidence>
<dbReference type="EC" id="2.7.10.2" evidence="4"/>
<keyword evidence="8 17" id="KW-0812">Transmembrane</keyword>
<evidence type="ECO:0000256" key="17">
    <source>
        <dbReference type="SAM" id="Phobius"/>
    </source>
</evidence>
<evidence type="ECO:0000259" key="20">
    <source>
        <dbReference type="Pfam" id="PF13807"/>
    </source>
</evidence>
<dbReference type="Proteomes" id="UP000281112">
    <property type="component" value="Unassembled WGS sequence"/>
</dbReference>
<dbReference type="PANTHER" id="PTHR32309">
    <property type="entry name" value="TYROSINE-PROTEIN KINASE"/>
    <property type="match status" value="1"/>
</dbReference>
<keyword evidence="10 21" id="KW-0418">Kinase</keyword>
<dbReference type="OrthoDB" id="9775724at2"/>
<proteinExistence type="inferred from homology"/>
<evidence type="ECO:0000256" key="3">
    <source>
        <dbReference type="ARBA" id="ARBA00008883"/>
    </source>
</evidence>
<evidence type="ECO:0000256" key="8">
    <source>
        <dbReference type="ARBA" id="ARBA00022692"/>
    </source>
</evidence>
<keyword evidence="5" id="KW-1003">Cell membrane</keyword>
<dbReference type="GO" id="GO:0004715">
    <property type="term" value="F:non-membrane spanning protein tyrosine kinase activity"/>
    <property type="evidence" value="ECO:0007669"/>
    <property type="project" value="UniProtKB-EC"/>
</dbReference>
<comment type="similarity">
    <text evidence="3">Belongs to the etk/wzc family.</text>
</comment>
<evidence type="ECO:0000256" key="13">
    <source>
        <dbReference type="ARBA" id="ARBA00023136"/>
    </source>
</evidence>
<sequence length="733" mass="81592">MQQVFTKATSPEEDAIDIQHYIKLIYSNWLKIASFTVLITIIAVLIALQITPKYTATATLLIESKEKQAVTFEDALSLDSNKQEYYNTQYEILRSSTIAEKVIKKLNLDQLKEFNPSLSNEVGFWDKVKESPLFASLLKKEEVNEEDKNESVRQSVINAVKSRLTISPISSTHLVNISFESKDRKLAAKIANEVGYAYIETNLESKLSATQYASSWITGRLSDLRDQLSKSEQALSDFLINEKLIDDSGIQTLASQELANLTKRLADVRDQRIETESAYSALTSGHVTDVGSLSSIPAISQHPQVIAIRQAELAAINQVKELSKRYGPKHDKMIQAQAKLDSVEAQAKDVTEKLIAGIGKELQAQRKQEQLLEKEINDKKSNFQTLTVKRSKYEALQREVETNRELLNTFLTKQKETSATEDYDSAVARFTDMAAVPQYPSKPNKKLIVGFATFVSICFSIFIILVNDLLKNSISTEKGLEDKFGFLPLASVPKIKSKRFAKKPIDSSIFGEDKESIFSESIRSIRTSLMLSNINKSHKTIAITSSLAGEGKTSIAVNMAQSFATIEKTLIIDCDLRKPNLAERFGFKSSQQGLTNHLAMGTAIEDCLYQDSKTGLTILPAGMFSANPQEILSSAKFKLMLDNLADKFDRVILDTPPTIPVSDTLIIGKMADSVLLVIKANETKINTIRKTINKLISHDLVIDGVVLNQVSERSSADKHYGYYGYGTYGKNAE</sequence>
<dbReference type="GO" id="GO:0005886">
    <property type="term" value="C:plasma membrane"/>
    <property type="evidence" value="ECO:0007669"/>
    <property type="project" value="UniProtKB-SubCell"/>
</dbReference>